<sequence>MPAPLRWLGDTLRALFGAHRAAAPPRGGRGRGRGATRTRAGGAAPPRRADANRTQGTTPSPERTALLEEALRIHRRKRVLLDHLEEEDQFLLRVMAHQLLVEGSPAQADRSGAPKTSGPRPPRPTPPPPARRHGAPD</sequence>
<comment type="caution">
    <text evidence="2">The sequence shown here is derived from an EMBL/GenBank/DDBJ whole genome shotgun (WGS) entry which is preliminary data.</text>
</comment>
<gene>
    <name evidence="2" type="ORF">GGD88_000550</name>
</gene>
<feature type="compositionally biased region" description="Low complexity" evidence="1">
    <location>
        <begin position="37"/>
        <end position="46"/>
    </location>
</feature>
<dbReference type="AlphaFoldDB" id="A0A7W6RX29"/>
<evidence type="ECO:0000256" key="1">
    <source>
        <dbReference type="SAM" id="MobiDB-lite"/>
    </source>
</evidence>
<evidence type="ECO:0000313" key="3">
    <source>
        <dbReference type="Proteomes" id="UP000555728"/>
    </source>
</evidence>
<organism evidence="2 3">
    <name type="scientific">Roseospira goensis</name>
    <dbReference type="NCBI Taxonomy" id="391922"/>
    <lineage>
        <taxon>Bacteria</taxon>
        <taxon>Pseudomonadati</taxon>
        <taxon>Pseudomonadota</taxon>
        <taxon>Alphaproteobacteria</taxon>
        <taxon>Rhodospirillales</taxon>
        <taxon>Rhodospirillaceae</taxon>
        <taxon>Roseospira</taxon>
    </lineage>
</organism>
<dbReference type="EMBL" id="JACIGI010000003">
    <property type="protein sequence ID" value="MBB4284839.1"/>
    <property type="molecule type" value="Genomic_DNA"/>
</dbReference>
<accession>A0A7W6RX29</accession>
<keyword evidence="3" id="KW-1185">Reference proteome</keyword>
<feature type="region of interest" description="Disordered" evidence="1">
    <location>
        <begin position="19"/>
        <end position="66"/>
    </location>
</feature>
<evidence type="ECO:0000313" key="2">
    <source>
        <dbReference type="EMBL" id="MBB4284839.1"/>
    </source>
</evidence>
<name>A0A7W6RX29_9PROT</name>
<feature type="compositionally biased region" description="Polar residues" evidence="1">
    <location>
        <begin position="52"/>
        <end position="61"/>
    </location>
</feature>
<feature type="compositionally biased region" description="Pro residues" evidence="1">
    <location>
        <begin position="119"/>
        <end position="129"/>
    </location>
</feature>
<reference evidence="2 3" key="1">
    <citation type="submission" date="2020-08" db="EMBL/GenBank/DDBJ databases">
        <title>Genome sequencing of Purple Non-Sulfur Bacteria from various extreme environments.</title>
        <authorList>
            <person name="Mayer M."/>
        </authorList>
    </citation>
    <scope>NUCLEOTIDE SEQUENCE [LARGE SCALE GENOMIC DNA]</scope>
    <source>
        <strain evidence="2 3">JA135</strain>
    </source>
</reference>
<dbReference type="Proteomes" id="UP000555728">
    <property type="component" value="Unassembled WGS sequence"/>
</dbReference>
<protein>
    <submittedName>
        <fullName evidence="2">Uncharacterized protein</fullName>
    </submittedName>
</protein>
<feature type="region of interest" description="Disordered" evidence="1">
    <location>
        <begin position="102"/>
        <end position="137"/>
    </location>
</feature>
<proteinExistence type="predicted"/>